<dbReference type="PANTHER" id="PTHR31327">
    <property type="entry name" value="SPERM MEIOSIS PDZ DOMAIN CONTAINING PROTEINS-RELATED"/>
    <property type="match status" value="1"/>
</dbReference>
<dbReference type="InterPro" id="IPR040264">
    <property type="entry name" value="T15H9.4-like"/>
</dbReference>
<evidence type="ECO:0000313" key="2">
    <source>
        <dbReference type="Proteomes" id="UP000005239"/>
    </source>
</evidence>
<accession>A0A2A6BGR1</accession>
<dbReference type="OrthoDB" id="6022711at2759"/>
<dbReference type="InterPro" id="IPR001478">
    <property type="entry name" value="PDZ"/>
</dbReference>
<dbReference type="GO" id="GO:0000785">
    <property type="term" value="C:chromatin"/>
    <property type="evidence" value="ECO:0000318"/>
    <property type="project" value="GO_Central"/>
</dbReference>
<dbReference type="Proteomes" id="UP000005239">
    <property type="component" value="Unassembled WGS sequence"/>
</dbReference>
<dbReference type="Gene3D" id="2.30.42.10">
    <property type="match status" value="1"/>
</dbReference>
<reference evidence="2" key="1">
    <citation type="journal article" date="2008" name="Nat. Genet.">
        <title>The Pristionchus pacificus genome provides a unique perspective on nematode lifestyle and parasitism.</title>
        <authorList>
            <person name="Dieterich C."/>
            <person name="Clifton S.W."/>
            <person name="Schuster L.N."/>
            <person name="Chinwalla A."/>
            <person name="Delehaunty K."/>
            <person name="Dinkelacker I."/>
            <person name="Fulton L."/>
            <person name="Fulton R."/>
            <person name="Godfrey J."/>
            <person name="Minx P."/>
            <person name="Mitreva M."/>
            <person name="Roeseler W."/>
            <person name="Tian H."/>
            <person name="Witte H."/>
            <person name="Yang S.P."/>
            <person name="Wilson R.K."/>
            <person name="Sommer R.J."/>
        </authorList>
    </citation>
    <scope>NUCLEOTIDE SEQUENCE [LARGE SCALE GENOMIC DNA]</scope>
    <source>
        <strain evidence="2">PS312</strain>
    </source>
</reference>
<dbReference type="PANTHER" id="PTHR31327:SF7">
    <property type="entry name" value="PDZ DOMAIN-CONTAINING PROTEIN"/>
    <property type="match status" value="1"/>
</dbReference>
<dbReference type="SMART" id="SM00228">
    <property type="entry name" value="PDZ"/>
    <property type="match status" value="1"/>
</dbReference>
<accession>A0A8R1V232</accession>
<organism evidence="1 2">
    <name type="scientific">Pristionchus pacificus</name>
    <name type="common">Parasitic nematode worm</name>
    <dbReference type="NCBI Taxonomy" id="54126"/>
    <lineage>
        <taxon>Eukaryota</taxon>
        <taxon>Metazoa</taxon>
        <taxon>Ecdysozoa</taxon>
        <taxon>Nematoda</taxon>
        <taxon>Chromadorea</taxon>
        <taxon>Rhabditida</taxon>
        <taxon>Rhabditina</taxon>
        <taxon>Diplogasteromorpha</taxon>
        <taxon>Diplogasteroidea</taxon>
        <taxon>Neodiplogasteridae</taxon>
        <taxon>Pristionchus</taxon>
    </lineage>
</organism>
<evidence type="ECO:0000313" key="1">
    <source>
        <dbReference type="EnsemblMetazoa" id="PPA46434.1"/>
    </source>
</evidence>
<dbReference type="PROSITE" id="PS50106">
    <property type="entry name" value="PDZ"/>
    <property type="match status" value="1"/>
</dbReference>
<dbReference type="InterPro" id="IPR036034">
    <property type="entry name" value="PDZ_sf"/>
</dbReference>
<dbReference type="AlphaFoldDB" id="A0A2A6BGR1"/>
<dbReference type="EnsemblMetazoa" id="PPA46434.1">
    <property type="protein sequence ID" value="PPA46434.1"/>
    <property type="gene ID" value="WBGene00284803"/>
</dbReference>
<gene>
    <name evidence="1" type="primary">WBGene00284803</name>
</gene>
<protein>
    <submittedName>
        <fullName evidence="1">PDZ domain-containing protein</fullName>
    </submittedName>
</protein>
<sequence>MRRMKRNAKEGILAIFRDEKKAKELASRDHIPADRERNIIRRDGFSYELVKMTWKDGGPKLGLGIKHFQNRVLVSKTDPASISAECLKIGDHVTDVNGQPVTDKGVARRMIVKAILSTGETSLLIARATTNGAKYEMEYLLKQKMHDYSDDDVPAITQKVIDTVTYCGKAKHSIISTRKRSPHAVSFER</sequence>
<name>A0A2A6BGR1_PRIPA</name>
<dbReference type="SUPFAM" id="SSF50156">
    <property type="entry name" value="PDZ domain-like"/>
    <property type="match status" value="1"/>
</dbReference>
<proteinExistence type="predicted"/>
<keyword evidence="2" id="KW-1185">Reference proteome</keyword>
<reference evidence="1" key="2">
    <citation type="submission" date="2022-06" db="UniProtKB">
        <authorList>
            <consortium name="EnsemblMetazoa"/>
        </authorList>
    </citation>
    <scope>IDENTIFICATION</scope>
    <source>
        <strain evidence="1">PS312</strain>
    </source>
</reference>